<gene>
    <name evidence="1" type="ORF">F384_04665</name>
</gene>
<dbReference type="AlphaFoldDB" id="A0A0F6REF0"/>
<dbReference type="SUPFAM" id="SSF103032">
    <property type="entry name" value="Hypothetical protein YwqG"/>
    <property type="match status" value="1"/>
</dbReference>
<evidence type="ECO:0000313" key="2">
    <source>
        <dbReference type="Proteomes" id="UP000034085"/>
    </source>
</evidence>
<proteinExistence type="predicted"/>
<dbReference type="OrthoDB" id="8792814at2"/>
<accession>A0A0F6REF0</accession>
<protein>
    <recommendedName>
        <fullName evidence="3">DUF1963 domain-containing protein</fullName>
    </recommendedName>
</protein>
<evidence type="ECO:0008006" key="3">
    <source>
        <dbReference type="Google" id="ProtNLM"/>
    </source>
</evidence>
<organism evidence="1 2">
    <name type="scientific">Citrobacter amalonaticus Y19</name>
    <dbReference type="NCBI Taxonomy" id="1261127"/>
    <lineage>
        <taxon>Bacteria</taxon>
        <taxon>Pseudomonadati</taxon>
        <taxon>Pseudomonadota</taxon>
        <taxon>Gammaproteobacteria</taxon>
        <taxon>Enterobacterales</taxon>
        <taxon>Enterobacteriaceae</taxon>
        <taxon>Citrobacter</taxon>
    </lineage>
</organism>
<name>A0A0F6REF0_CITAM</name>
<dbReference type="RefSeq" id="WP_046478773.1">
    <property type="nucleotide sequence ID" value="NZ_CP011132.1"/>
</dbReference>
<dbReference type="Proteomes" id="UP000034085">
    <property type="component" value="Chromosome"/>
</dbReference>
<dbReference type="Pfam" id="PF09234">
    <property type="entry name" value="DUF1963"/>
    <property type="match status" value="1"/>
</dbReference>
<reference evidence="1 2" key="1">
    <citation type="journal article" date="2013" name="Appl. Microbiol. Biotechnol.">
        <title>Glycerol assimilation and production of 1,3-propanediol by Citrobacter amalonaticus Y19.</title>
        <authorList>
            <person name="Ainala S.K."/>
            <person name="Ashok S."/>
            <person name="Ko Y."/>
            <person name="Park S."/>
        </authorList>
    </citation>
    <scope>NUCLEOTIDE SEQUENCE [LARGE SCALE GENOMIC DNA]</scope>
    <source>
        <strain evidence="1 2">Y19</strain>
    </source>
</reference>
<sequence length="225" mass="25458">MNPKSALVLEELRSKLRPASVAQVGGFRPIADPITSWFLKGVSLPGEGLPVWQGQPMFPLLQIRIDELPVIPEQLKGGALLVLYYNMESHPFDKPHGEGWLIREYATLDGLELLPAIDTQYRAFPVRWVSVNDDAPGWEDAWDIIDLSDVNDDEDASDRFYDGFNRYRGTKVGGYPMEIQHGAGIQDFVFQVGSEEKVNWMWADNGIGYFHKSPEGGWTFSCQFY</sequence>
<dbReference type="InterPro" id="IPR015315">
    <property type="entry name" value="DUF1963"/>
</dbReference>
<dbReference type="PATRIC" id="fig|1261127.3.peg.952"/>
<dbReference type="Gene3D" id="2.30.320.10">
    <property type="entry name" value="YwqG-like"/>
    <property type="match status" value="1"/>
</dbReference>
<dbReference type="EMBL" id="CP011132">
    <property type="protein sequence ID" value="AKE58490.1"/>
    <property type="molecule type" value="Genomic_DNA"/>
</dbReference>
<evidence type="ECO:0000313" key="1">
    <source>
        <dbReference type="EMBL" id="AKE58490.1"/>
    </source>
</evidence>
<dbReference type="InterPro" id="IPR035948">
    <property type="entry name" value="YwqG-like_sf"/>
</dbReference>
<dbReference type="HOGENOM" id="CLU_090252_1_0_6"/>
<dbReference type="KEGG" id="cama:F384_04665"/>